<feature type="transmembrane region" description="Helical" evidence="8">
    <location>
        <begin position="193"/>
        <end position="211"/>
    </location>
</feature>
<feature type="transmembrane region" description="Helical" evidence="8">
    <location>
        <begin position="479"/>
        <end position="500"/>
    </location>
</feature>
<dbReference type="GO" id="GO:0015798">
    <property type="term" value="P:myo-inositol transport"/>
    <property type="evidence" value="ECO:0007669"/>
    <property type="project" value="UniProtKB-ARBA"/>
</dbReference>
<dbReference type="InterPro" id="IPR003663">
    <property type="entry name" value="Sugar/inositol_transpt"/>
</dbReference>
<dbReference type="GO" id="GO:0022857">
    <property type="term" value="F:transmembrane transporter activity"/>
    <property type="evidence" value="ECO:0007669"/>
    <property type="project" value="InterPro"/>
</dbReference>
<feature type="transmembrane region" description="Helical" evidence="8">
    <location>
        <begin position="512"/>
        <end position="531"/>
    </location>
</feature>
<evidence type="ECO:0000256" key="3">
    <source>
        <dbReference type="ARBA" id="ARBA00022448"/>
    </source>
</evidence>
<evidence type="ECO:0000313" key="10">
    <source>
        <dbReference type="EMBL" id="OAQ98565.1"/>
    </source>
</evidence>
<dbReference type="PROSITE" id="PS50850">
    <property type="entry name" value="MFS"/>
    <property type="match status" value="1"/>
</dbReference>
<keyword evidence="3" id="KW-0813">Transport</keyword>
<keyword evidence="6 8" id="KW-0472">Membrane</keyword>
<comment type="caution">
    <text evidence="10">The sequence shown here is derived from an EMBL/GenBank/DDBJ whole genome shotgun (WGS) entry which is preliminary data.</text>
</comment>
<feature type="domain" description="Major facilitator superfamily (MFS) profile" evidence="9">
    <location>
        <begin position="121"/>
        <end position="565"/>
    </location>
</feature>
<dbReference type="PANTHER" id="PTHR48020">
    <property type="entry name" value="PROTON MYO-INOSITOL COTRANSPORTER"/>
    <property type="match status" value="1"/>
</dbReference>
<feature type="transmembrane region" description="Helical" evidence="8">
    <location>
        <begin position="159"/>
        <end position="181"/>
    </location>
</feature>
<evidence type="ECO:0000256" key="6">
    <source>
        <dbReference type="ARBA" id="ARBA00023136"/>
    </source>
</evidence>
<evidence type="ECO:0000256" key="7">
    <source>
        <dbReference type="SAM" id="MobiDB-lite"/>
    </source>
</evidence>
<dbReference type="Gene3D" id="1.20.1250.20">
    <property type="entry name" value="MFS general substrate transporter like domains"/>
    <property type="match status" value="1"/>
</dbReference>
<dbReference type="OMA" id="TAVGFWR"/>
<reference evidence="10 11" key="1">
    <citation type="submission" date="2016-03" db="EMBL/GenBank/DDBJ databases">
        <title>Fine-scale spatial genetic structure of a fungal parasite of coffee scale insects.</title>
        <authorList>
            <person name="Jackson D."/>
            <person name="Zemenick K.A."/>
            <person name="Malloure B."/>
            <person name="Quandt C.A."/>
            <person name="James T.Y."/>
        </authorList>
    </citation>
    <scope>NUCLEOTIDE SEQUENCE [LARGE SCALE GENOMIC DNA]</scope>
    <source>
        <strain evidence="10 11">UM487</strain>
    </source>
</reference>
<evidence type="ECO:0000313" key="11">
    <source>
        <dbReference type="Proteomes" id="UP000243081"/>
    </source>
</evidence>
<feature type="transmembrane region" description="Helical" evidence="8">
    <location>
        <begin position="120"/>
        <end position="139"/>
    </location>
</feature>
<feature type="transmembrane region" description="Helical" evidence="8">
    <location>
        <begin position="284"/>
        <end position="304"/>
    </location>
</feature>
<evidence type="ECO:0000256" key="8">
    <source>
        <dbReference type="SAM" id="Phobius"/>
    </source>
</evidence>
<evidence type="ECO:0000256" key="1">
    <source>
        <dbReference type="ARBA" id="ARBA00004141"/>
    </source>
</evidence>
<feature type="transmembrane region" description="Helical" evidence="8">
    <location>
        <begin position="446"/>
        <end position="467"/>
    </location>
</feature>
<evidence type="ECO:0000256" key="5">
    <source>
        <dbReference type="ARBA" id="ARBA00022989"/>
    </source>
</evidence>
<evidence type="ECO:0000259" key="9">
    <source>
        <dbReference type="PROSITE" id="PS50850"/>
    </source>
</evidence>
<dbReference type="Proteomes" id="UP000243081">
    <property type="component" value="Unassembled WGS sequence"/>
</dbReference>
<dbReference type="PANTHER" id="PTHR48020:SF4">
    <property type="entry name" value="SYMPORT, PUTATIVE (AFU_ORTHOLOGUE AFUA_3G11790)-RELATED"/>
    <property type="match status" value="1"/>
</dbReference>
<dbReference type="InterPro" id="IPR020846">
    <property type="entry name" value="MFS_dom"/>
</dbReference>
<feature type="transmembrane region" description="Helical" evidence="8">
    <location>
        <begin position="251"/>
        <end position="272"/>
    </location>
</feature>
<organism evidence="10 11">
    <name type="scientific">Cordyceps confragosa</name>
    <name type="common">Lecanicillium lecanii</name>
    <dbReference type="NCBI Taxonomy" id="2714763"/>
    <lineage>
        <taxon>Eukaryota</taxon>
        <taxon>Fungi</taxon>
        <taxon>Dikarya</taxon>
        <taxon>Ascomycota</taxon>
        <taxon>Pezizomycotina</taxon>
        <taxon>Sordariomycetes</taxon>
        <taxon>Hypocreomycetidae</taxon>
        <taxon>Hypocreales</taxon>
        <taxon>Cordycipitaceae</taxon>
        <taxon>Akanthomyces</taxon>
    </lineage>
</organism>
<keyword evidence="5 8" id="KW-1133">Transmembrane helix</keyword>
<comment type="subcellular location">
    <subcellularLocation>
        <location evidence="1">Membrane</location>
        <topology evidence="1">Multi-pass membrane protein</topology>
    </subcellularLocation>
</comment>
<comment type="similarity">
    <text evidence="2">Belongs to the major facilitator superfamily. Sugar transporter (TC 2.A.1.1) family.</text>
</comment>
<name>A0A179I7C6_CORDF</name>
<gene>
    <name evidence="10" type="ORF">LLEC1_04269</name>
</gene>
<dbReference type="InterPro" id="IPR050814">
    <property type="entry name" value="Myo-inositol_Transporter"/>
</dbReference>
<dbReference type="PROSITE" id="PS00217">
    <property type="entry name" value="SUGAR_TRANSPORT_2"/>
    <property type="match status" value="1"/>
</dbReference>
<proteinExistence type="inferred from homology"/>
<dbReference type="InterPro" id="IPR005828">
    <property type="entry name" value="MFS_sugar_transport-like"/>
</dbReference>
<keyword evidence="4 8" id="KW-0812">Transmembrane</keyword>
<keyword evidence="11" id="KW-1185">Reference proteome</keyword>
<dbReference type="Pfam" id="PF00083">
    <property type="entry name" value="Sugar_tr"/>
    <property type="match status" value="1"/>
</dbReference>
<evidence type="ECO:0000256" key="2">
    <source>
        <dbReference type="ARBA" id="ARBA00010992"/>
    </source>
</evidence>
<feature type="region of interest" description="Disordered" evidence="7">
    <location>
        <begin position="611"/>
        <end position="637"/>
    </location>
</feature>
<evidence type="ECO:0000256" key="4">
    <source>
        <dbReference type="ARBA" id="ARBA00022692"/>
    </source>
</evidence>
<accession>A0A179I7C6</accession>
<dbReference type="EMBL" id="LUKN01002815">
    <property type="protein sequence ID" value="OAQ98565.1"/>
    <property type="molecule type" value="Genomic_DNA"/>
</dbReference>
<dbReference type="InterPro" id="IPR005829">
    <property type="entry name" value="Sugar_transporter_CS"/>
</dbReference>
<dbReference type="GO" id="GO:0015791">
    <property type="term" value="P:polyol transmembrane transport"/>
    <property type="evidence" value="ECO:0007669"/>
    <property type="project" value="UniProtKB-ARBA"/>
</dbReference>
<dbReference type="AlphaFoldDB" id="A0A179I7C6"/>
<protein>
    <recommendedName>
        <fullName evidence="9">Major facilitator superfamily (MFS) profile domain-containing protein</fullName>
    </recommendedName>
</protein>
<dbReference type="GO" id="GO:0016020">
    <property type="term" value="C:membrane"/>
    <property type="evidence" value="ECO:0007669"/>
    <property type="project" value="UniProtKB-SubCell"/>
</dbReference>
<dbReference type="PRINTS" id="PR00171">
    <property type="entry name" value="SUGRTRNSPORT"/>
</dbReference>
<sequence>MAAEQHLHSVLDIVRSQSWVSGALPPEHDTNMAENPIAHLTDEQLQGDVDHFLEVSALPVKREKLLRAARVAKDIRLYDEVARNRGFHPRGSLKVDLTDEEKRALRQEKDVPFSEKGMRVVIVTVSLAAILQGFVQSSFNGANLYKDQWGLNSTSDEDWGLGAANASPWFFGALVGCPSAIPINYWYGRRGGISIAAVLIFGSSVGAIFATSWKQLFAIRAVNGIGMGIKAVSATILASECAVGFWRGSTILAWQLWVAFGIMTGFAFNFLFTTAKDPRKIFGLIQGAPLVPVFVLFVTATLMCPESPRYHLMKGPGYSIAKAYKVLQRLRNTELQALRDLYLVTKALERQAVFVVNRDRQATGSPGFFWAMWDFCRQFTHLFTRRRLQNAVISSSTVNLAQQLCGINVPAFYSAPLPFLTQAGAINFLFGLPAIKSIDTIGRRRWLLATLPLMAVFMLGASLAFMIQDQAIKTGVSATFLILFAVVYSPGLGPIPFTLASESFPLSHREAGTAWAISVNLFFAGVLSMFFPRVYSKLKGPALGIFSGLNVAAFILVFFLVEETKQRSLEELDRIFEVPKLKFIRFQLLEYLPWWLSRYVLGEHYPEPKLDLDLPGSPSDTSDLAGRRPRNIPREDAELDDASLRRMQVSGDVEMAPIPNDSIREMRRNINYGRASGMDN</sequence>
<feature type="transmembrane region" description="Helical" evidence="8">
    <location>
        <begin position="543"/>
        <end position="561"/>
    </location>
</feature>
<dbReference type="SUPFAM" id="SSF103473">
    <property type="entry name" value="MFS general substrate transporter"/>
    <property type="match status" value="1"/>
</dbReference>
<dbReference type="InterPro" id="IPR036259">
    <property type="entry name" value="MFS_trans_sf"/>
</dbReference>
<dbReference type="OrthoDB" id="6339427at2759"/>